<evidence type="ECO:0000313" key="16">
    <source>
        <dbReference type="Proteomes" id="UP000619260"/>
    </source>
</evidence>
<keyword evidence="4" id="KW-0597">Phosphoprotein</keyword>
<evidence type="ECO:0000256" key="9">
    <source>
        <dbReference type="ARBA" id="ARBA00023012"/>
    </source>
</evidence>
<dbReference type="PROSITE" id="PS50109">
    <property type="entry name" value="HIS_KIN"/>
    <property type="match status" value="1"/>
</dbReference>
<reference evidence="15" key="1">
    <citation type="submission" date="2021-01" db="EMBL/GenBank/DDBJ databases">
        <title>Whole genome shotgun sequence of Virgisporangium aliadipatigenens NBRC 105644.</title>
        <authorList>
            <person name="Komaki H."/>
            <person name="Tamura T."/>
        </authorList>
    </citation>
    <scope>NUCLEOTIDE SEQUENCE</scope>
    <source>
        <strain evidence="15">NBRC 105644</strain>
    </source>
</reference>
<keyword evidence="16" id="KW-1185">Reference proteome</keyword>
<dbReference type="InterPro" id="IPR005467">
    <property type="entry name" value="His_kinase_dom"/>
</dbReference>
<dbReference type="InterPro" id="IPR003661">
    <property type="entry name" value="HisK_dim/P_dom"/>
</dbReference>
<comment type="caution">
    <text evidence="15">The sequence shown here is derived from an EMBL/GenBank/DDBJ whole genome shotgun (WGS) entry which is preliminary data.</text>
</comment>
<feature type="compositionally biased region" description="Pro residues" evidence="11">
    <location>
        <begin position="63"/>
        <end position="75"/>
    </location>
</feature>
<dbReference type="SUPFAM" id="SSF55874">
    <property type="entry name" value="ATPase domain of HSP90 chaperone/DNA topoisomerase II/histidine kinase"/>
    <property type="match status" value="1"/>
</dbReference>
<keyword evidence="5" id="KW-0808">Transferase</keyword>
<dbReference type="InterPro" id="IPR050428">
    <property type="entry name" value="TCS_sensor_his_kinase"/>
</dbReference>
<dbReference type="GO" id="GO:0000155">
    <property type="term" value="F:phosphorelay sensor kinase activity"/>
    <property type="evidence" value="ECO:0007669"/>
    <property type="project" value="InterPro"/>
</dbReference>
<dbReference type="InterPro" id="IPR036097">
    <property type="entry name" value="HisK_dim/P_sf"/>
</dbReference>
<keyword evidence="6 12" id="KW-0812">Transmembrane</keyword>
<dbReference type="InterPro" id="IPR003660">
    <property type="entry name" value="HAMP_dom"/>
</dbReference>
<dbReference type="InterPro" id="IPR036890">
    <property type="entry name" value="HATPase_C_sf"/>
</dbReference>
<dbReference type="EC" id="2.7.13.3" evidence="3"/>
<gene>
    <name evidence="15" type="primary">cutS</name>
    <name evidence="15" type="ORF">Val02_77690</name>
</gene>
<dbReference type="SMART" id="SM00387">
    <property type="entry name" value="HATPase_c"/>
    <property type="match status" value="1"/>
</dbReference>
<dbReference type="CDD" id="cd00075">
    <property type="entry name" value="HATPase"/>
    <property type="match status" value="1"/>
</dbReference>
<feature type="transmembrane region" description="Helical" evidence="12">
    <location>
        <begin position="12"/>
        <end position="34"/>
    </location>
</feature>
<evidence type="ECO:0000256" key="3">
    <source>
        <dbReference type="ARBA" id="ARBA00012438"/>
    </source>
</evidence>
<dbReference type="InterPro" id="IPR003594">
    <property type="entry name" value="HATPase_dom"/>
</dbReference>
<comment type="catalytic activity">
    <reaction evidence="1">
        <text>ATP + protein L-histidine = ADP + protein N-phospho-L-histidine.</text>
        <dbReference type="EC" id="2.7.13.3"/>
    </reaction>
</comment>
<evidence type="ECO:0000256" key="8">
    <source>
        <dbReference type="ARBA" id="ARBA00022989"/>
    </source>
</evidence>
<evidence type="ECO:0000256" key="7">
    <source>
        <dbReference type="ARBA" id="ARBA00022777"/>
    </source>
</evidence>
<evidence type="ECO:0000256" key="5">
    <source>
        <dbReference type="ARBA" id="ARBA00022679"/>
    </source>
</evidence>
<dbReference type="PANTHER" id="PTHR45436">
    <property type="entry name" value="SENSOR HISTIDINE KINASE YKOH"/>
    <property type="match status" value="1"/>
</dbReference>
<comment type="subcellular location">
    <subcellularLocation>
        <location evidence="2">Cell membrane</location>
    </subcellularLocation>
</comment>
<feature type="domain" description="HAMP" evidence="14">
    <location>
        <begin position="141"/>
        <end position="199"/>
    </location>
</feature>
<keyword evidence="7" id="KW-0418">Kinase</keyword>
<dbReference type="PANTHER" id="PTHR45436:SF5">
    <property type="entry name" value="SENSOR HISTIDINE KINASE TRCS"/>
    <property type="match status" value="1"/>
</dbReference>
<dbReference type="Gene3D" id="3.30.565.10">
    <property type="entry name" value="Histidine kinase-like ATPase, C-terminal domain"/>
    <property type="match status" value="1"/>
</dbReference>
<dbReference type="EMBL" id="BOPF01000040">
    <property type="protein sequence ID" value="GIJ50883.1"/>
    <property type="molecule type" value="Genomic_DNA"/>
</dbReference>
<evidence type="ECO:0000256" key="12">
    <source>
        <dbReference type="SAM" id="Phobius"/>
    </source>
</evidence>
<evidence type="ECO:0000256" key="6">
    <source>
        <dbReference type="ARBA" id="ARBA00022692"/>
    </source>
</evidence>
<dbReference type="SMART" id="SM00304">
    <property type="entry name" value="HAMP"/>
    <property type="match status" value="1"/>
</dbReference>
<evidence type="ECO:0000256" key="4">
    <source>
        <dbReference type="ARBA" id="ARBA00022553"/>
    </source>
</evidence>
<dbReference type="Pfam" id="PF00512">
    <property type="entry name" value="HisKA"/>
    <property type="match status" value="1"/>
</dbReference>
<feature type="region of interest" description="Disordered" evidence="11">
    <location>
        <begin position="52"/>
        <end position="84"/>
    </location>
</feature>
<feature type="transmembrane region" description="Helical" evidence="12">
    <location>
        <begin position="117"/>
        <end position="140"/>
    </location>
</feature>
<dbReference type="RefSeq" id="WP_203904301.1">
    <property type="nucleotide sequence ID" value="NZ_BOPF01000040.1"/>
</dbReference>
<dbReference type="GO" id="GO:0005886">
    <property type="term" value="C:plasma membrane"/>
    <property type="evidence" value="ECO:0007669"/>
    <property type="project" value="UniProtKB-SubCell"/>
</dbReference>
<accession>A0A8J3YUQ9</accession>
<organism evidence="15 16">
    <name type="scientific">Virgisporangium aliadipatigenens</name>
    <dbReference type="NCBI Taxonomy" id="741659"/>
    <lineage>
        <taxon>Bacteria</taxon>
        <taxon>Bacillati</taxon>
        <taxon>Actinomycetota</taxon>
        <taxon>Actinomycetes</taxon>
        <taxon>Micromonosporales</taxon>
        <taxon>Micromonosporaceae</taxon>
        <taxon>Virgisporangium</taxon>
    </lineage>
</organism>
<sequence length="429" mass="45694">MRRPRLTIRGRLTLVYGGLFLVAGLAVLGVTYVLTAQRVGGEKFWAKCGPGAEAPLQPSGEPRVPPGAAPTPPARQPDTSPGDDCLVGVGGEIAPPLTREEVRKVVDKSADTTLQEVLIQGSIALAVVGAAAIALGWLLAGRLLQPLHRMTETARRIAAAPGADGTMHERIALDGPDDEVKELADTFDLMLERLDGAFDSQRRFIANASHELRTPLTLNRTLLEVALDPDTATPEIRQLGTTLLAVNARHARLIDGLLLLARSERALDEHFYVDLADVVAHVVTQLPQEKIAVRLDAAEAPTAGSPVLLERLVQNLVENALRHNVSEDGWVRVATGVRPGTGQAMLTVENSGPHVPRYEIAGLFEPFRRLGTDRVGTSAHGVGLGLSIVEAVARAHGGTVTAEPRDEGGLVMTVLLPAFSARRSVAKPE</sequence>
<evidence type="ECO:0000313" key="15">
    <source>
        <dbReference type="EMBL" id="GIJ50883.1"/>
    </source>
</evidence>
<protein>
    <recommendedName>
        <fullName evidence="3">histidine kinase</fullName>
        <ecNumber evidence="3">2.7.13.3</ecNumber>
    </recommendedName>
</protein>
<evidence type="ECO:0000256" key="1">
    <source>
        <dbReference type="ARBA" id="ARBA00000085"/>
    </source>
</evidence>
<evidence type="ECO:0000259" key="14">
    <source>
        <dbReference type="PROSITE" id="PS50885"/>
    </source>
</evidence>
<evidence type="ECO:0000256" key="2">
    <source>
        <dbReference type="ARBA" id="ARBA00004236"/>
    </source>
</evidence>
<dbReference type="Gene3D" id="6.10.340.10">
    <property type="match status" value="1"/>
</dbReference>
<dbReference type="SMART" id="SM00388">
    <property type="entry name" value="HisKA"/>
    <property type="match status" value="1"/>
</dbReference>
<evidence type="ECO:0000256" key="10">
    <source>
        <dbReference type="ARBA" id="ARBA00023136"/>
    </source>
</evidence>
<keyword evidence="8 12" id="KW-1133">Transmembrane helix</keyword>
<feature type="domain" description="Histidine kinase" evidence="13">
    <location>
        <begin position="207"/>
        <end position="420"/>
    </location>
</feature>
<dbReference type="Proteomes" id="UP000619260">
    <property type="component" value="Unassembled WGS sequence"/>
</dbReference>
<evidence type="ECO:0000259" key="13">
    <source>
        <dbReference type="PROSITE" id="PS50109"/>
    </source>
</evidence>
<dbReference type="CDD" id="cd06225">
    <property type="entry name" value="HAMP"/>
    <property type="match status" value="1"/>
</dbReference>
<dbReference type="SUPFAM" id="SSF158472">
    <property type="entry name" value="HAMP domain-like"/>
    <property type="match status" value="1"/>
</dbReference>
<dbReference type="Pfam" id="PF00672">
    <property type="entry name" value="HAMP"/>
    <property type="match status" value="1"/>
</dbReference>
<dbReference type="PRINTS" id="PR00344">
    <property type="entry name" value="BCTRLSENSOR"/>
</dbReference>
<keyword evidence="10 12" id="KW-0472">Membrane</keyword>
<dbReference type="SUPFAM" id="SSF47384">
    <property type="entry name" value="Homodimeric domain of signal transducing histidine kinase"/>
    <property type="match status" value="1"/>
</dbReference>
<evidence type="ECO:0000256" key="11">
    <source>
        <dbReference type="SAM" id="MobiDB-lite"/>
    </source>
</evidence>
<dbReference type="CDD" id="cd00082">
    <property type="entry name" value="HisKA"/>
    <property type="match status" value="1"/>
</dbReference>
<dbReference type="Pfam" id="PF02518">
    <property type="entry name" value="HATPase_c"/>
    <property type="match status" value="1"/>
</dbReference>
<dbReference type="Gene3D" id="1.10.287.130">
    <property type="match status" value="1"/>
</dbReference>
<dbReference type="InterPro" id="IPR004358">
    <property type="entry name" value="Sig_transdc_His_kin-like_C"/>
</dbReference>
<name>A0A8J3YUQ9_9ACTN</name>
<dbReference type="PROSITE" id="PS50885">
    <property type="entry name" value="HAMP"/>
    <property type="match status" value="1"/>
</dbReference>
<dbReference type="AlphaFoldDB" id="A0A8J3YUQ9"/>
<keyword evidence="9" id="KW-0902">Two-component regulatory system</keyword>
<proteinExistence type="predicted"/>